<dbReference type="Pfam" id="PF09361">
    <property type="entry name" value="Phasin_2"/>
    <property type="match status" value="1"/>
</dbReference>
<comment type="caution">
    <text evidence="3">The sequence shown here is derived from an EMBL/GenBank/DDBJ whole genome shotgun (WGS) entry which is preliminary data.</text>
</comment>
<name>A0ABV6JTL2_9PROT</name>
<dbReference type="EMBL" id="JBHLUN010000008">
    <property type="protein sequence ID" value="MFC0409069.1"/>
    <property type="molecule type" value="Genomic_DNA"/>
</dbReference>
<dbReference type="InterPro" id="IPR018968">
    <property type="entry name" value="Phasin"/>
</dbReference>
<feature type="domain" description="Phasin" evidence="2">
    <location>
        <begin position="50"/>
        <end position="149"/>
    </location>
</feature>
<gene>
    <name evidence="3" type="ORF">ACFFGY_12475</name>
</gene>
<evidence type="ECO:0000313" key="3">
    <source>
        <dbReference type="EMBL" id="MFC0409069.1"/>
    </source>
</evidence>
<accession>A0ABV6JTL2</accession>
<evidence type="ECO:0000313" key="4">
    <source>
        <dbReference type="Proteomes" id="UP001589865"/>
    </source>
</evidence>
<dbReference type="Proteomes" id="UP001589865">
    <property type="component" value="Unassembled WGS sequence"/>
</dbReference>
<reference evidence="3 4" key="1">
    <citation type="submission" date="2024-09" db="EMBL/GenBank/DDBJ databases">
        <authorList>
            <person name="Sun Q."/>
            <person name="Mori K."/>
        </authorList>
    </citation>
    <scope>NUCLEOTIDE SEQUENCE [LARGE SCALE GENOMIC DNA]</scope>
    <source>
        <strain evidence="3 4">TBRC 5777</strain>
    </source>
</reference>
<feature type="compositionally biased region" description="Low complexity" evidence="1">
    <location>
        <begin position="11"/>
        <end position="25"/>
    </location>
</feature>
<dbReference type="InterPro" id="IPR010127">
    <property type="entry name" value="Phasin_subfam-1"/>
</dbReference>
<proteinExistence type="predicted"/>
<keyword evidence="4" id="KW-1185">Reference proteome</keyword>
<evidence type="ECO:0000256" key="1">
    <source>
        <dbReference type="SAM" id="MobiDB-lite"/>
    </source>
</evidence>
<feature type="region of interest" description="Disordered" evidence="1">
    <location>
        <begin position="1"/>
        <end position="42"/>
    </location>
</feature>
<evidence type="ECO:0000259" key="2">
    <source>
        <dbReference type="Pfam" id="PF09361"/>
    </source>
</evidence>
<organism evidence="3 4">
    <name type="scientific">Roseomonas elaeocarpi</name>
    <dbReference type="NCBI Taxonomy" id="907779"/>
    <lineage>
        <taxon>Bacteria</taxon>
        <taxon>Pseudomonadati</taxon>
        <taxon>Pseudomonadota</taxon>
        <taxon>Alphaproteobacteria</taxon>
        <taxon>Acetobacterales</taxon>
        <taxon>Roseomonadaceae</taxon>
        <taxon>Roseomonas</taxon>
    </lineage>
</organism>
<sequence length="163" mass="17597">MAAEQKVARLATESNTTQATAQATDTARETLQAGASQAAKASEGVLRSAEDAMEFGRGNLEAITQAAQTYFAGAQDLGRQTLALMQQLQEEAMQNARSLATVRSIKDATEMQTSFGRQTMEKLLSETSRLQEASFRLAEQSTAPIAQRMTLAMERMSRTSPSA</sequence>
<dbReference type="NCBIfam" id="TIGR01841">
    <property type="entry name" value="phasin"/>
    <property type="match status" value="1"/>
</dbReference>
<protein>
    <submittedName>
        <fullName evidence="3">Phasin family protein</fullName>
    </submittedName>
</protein>
<dbReference type="RefSeq" id="WP_377044819.1">
    <property type="nucleotide sequence ID" value="NZ_JBHLUN010000008.1"/>
</dbReference>